<feature type="transmembrane region" description="Helical" evidence="7">
    <location>
        <begin position="194"/>
        <end position="219"/>
    </location>
</feature>
<evidence type="ECO:0000256" key="3">
    <source>
        <dbReference type="ARBA" id="ARBA00022692"/>
    </source>
</evidence>
<feature type="transmembrane region" description="Helical" evidence="7">
    <location>
        <begin position="131"/>
        <end position="151"/>
    </location>
</feature>
<gene>
    <name evidence="8" type="ORF">BN980_GECA15s01033g</name>
</gene>
<keyword evidence="2" id="KW-0813">Transport</keyword>
<dbReference type="Proteomes" id="UP000242525">
    <property type="component" value="Unassembled WGS sequence"/>
</dbReference>
<feature type="transmembrane region" description="Helical" evidence="7">
    <location>
        <begin position="163"/>
        <end position="182"/>
    </location>
</feature>
<proteinExistence type="predicted"/>
<evidence type="ECO:0000256" key="5">
    <source>
        <dbReference type="ARBA" id="ARBA00022989"/>
    </source>
</evidence>
<evidence type="ECO:0000256" key="4">
    <source>
        <dbReference type="ARBA" id="ARBA00022737"/>
    </source>
</evidence>
<keyword evidence="6 7" id="KW-0472">Membrane</keyword>
<evidence type="ECO:0000256" key="2">
    <source>
        <dbReference type="ARBA" id="ARBA00022448"/>
    </source>
</evidence>
<keyword evidence="5 7" id="KW-1133">Transmembrane helix</keyword>
<accession>A0A0J9XGG8</accession>
<feature type="transmembrane region" description="Helical" evidence="7">
    <location>
        <begin position="92"/>
        <end position="111"/>
    </location>
</feature>
<organism evidence="8 9">
    <name type="scientific">Geotrichum candidum</name>
    <name type="common">Oospora lactis</name>
    <name type="synonym">Dipodascus geotrichum</name>
    <dbReference type="NCBI Taxonomy" id="1173061"/>
    <lineage>
        <taxon>Eukaryota</taxon>
        <taxon>Fungi</taxon>
        <taxon>Dikarya</taxon>
        <taxon>Ascomycota</taxon>
        <taxon>Saccharomycotina</taxon>
        <taxon>Dipodascomycetes</taxon>
        <taxon>Dipodascales</taxon>
        <taxon>Dipodascaceae</taxon>
        <taxon>Geotrichum</taxon>
    </lineage>
</organism>
<protein>
    <submittedName>
        <fullName evidence="8">Uncharacterized protein</fullName>
    </submittedName>
</protein>
<evidence type="ECO:0000313" key="8">
    <source>
        <dbReference type="EMBL" id="CDO56424.1"/>
    </source>
</evidence>
<comment type="caution">
    <text evidence="8">The sequence shown here is derived from an EMBL/GenBank/DDBJ whole genome shotgun (WGS) entry which is preliminary data.</text>
</comment>
<dbReference type="InterPro" id="IPR006603">
    <property type="entry name" value="PQ-loop_rpt"/>
</dbReference>
<keyword evidence="9" id="KW-1185">Reference proteome</keyword>
<dbReference type="OrthoDB" id="75720at2759"/>
<dbReference type="GO" id="GO:0005774">
    <property type="term" value="C:vacuolar membrane"/>
    <property type="evidence" value="ECO:0007669"/>
    <property type="project" value="TreeGrafter"/>
</dbReference>
<dbReference type="EMBL" id="CCBN010000015">
    <property type="protein sequence ID" value="CDO56424.1"/>
    <property type="molecule type" value="Genomic_DNA"/>
</dbReference>
<keyword evidence="3 7" id="KW-0812">Transmembrane</keyword>
<dbReference type="InterPro" id="IPR005282">
    <property type="entry name" value="LC_transporter"/>
</dbReference>
<feature type="transmembrane region" description="Helical" evidence="7">
    <location>
        <begin position="231"/>
        <end position="252"/>
    </location>
</feature>
<evidence type="ECO:0000256" key="7">
    <source>
        <dbReference type="SAM" id="Phobius"/>
    </source>
</evidence>
<dbReference type="SMART" id="SM00679">
    <property type="entry name" value="CTNS"/>
    <property type="match status" value="2"/>
</dbReference>
<dbReference type="GO" id="GO:0000324">
    <property type="term" value="C:fungal-type vacuole"/>
    <property type="evidence" value="ECO:0007669"/>
    <property type="project" value="TreeGrafter"/>
</dbReference>
<name>A0A0J9XGG8_GEOCN</name>
<dbReference type="GO" id="GO:0015184">
    <property type="term" value="F:L-cystine transmembrane transporter activity"/>
    <property type="evidence" value="ECO:0007669"/>
    <property type="project" value="TreeGrafter"/>
</dbReference>
<evidence type="ECO:0000313" key="9">
    <source>
        <dbReference type="Proteomes" id="UP000242525"/>
    </source>
</evidence>
<feature type="transmembrane region" description="Helical" evidence="7">
    <location>
        <begin position="34"/>
        <end position="54"/>
    </location>
</feature>
<reference evidence="8" key="1">
    <citation type="submission" date="2014-03" db="EMBL/GenBank/DDBJ databases">
        <authorList>
            <person name="Casaregola S."/>
        </authorList>
    </citation>
    <scope>NUCLEOTIDE SEQUENCE [LARGE SCALE GENOMIC DNA]</scope>
    <source>
        <strain evidence="8">CLIB 918</strain>
    </source>
</reference>
<dbReference type="AlphaFoldDB" id="A0A0J9XGG8"/>
<dbReference type="Pfam" id="PF04193">
    <property type="entry name" value="PQ-loop"/>
    <property type="match status" value="2"/>
</dbReference>
<dbReference type="GO" id="GO:0012505">
    <property type="term" value="C:endomembrane system"/>
    <property type="evidence" value="ECO:0007669"/>
    <property type="project" value="UniProtKB-SubCell"/>
</dbReference>
<dbReference type="PANTHER" id="PTHR13131:SF5">
    <property type="entry name" value="CYSTINOSIN"/>
    <property type="match status" value="1"/>
</dbReference>
<dbReference type="PANTHER" id="PTHR13131">
    <property type="entry name" value="CYSTINOSIN"/>
    <property type="match status" value="1"/>
</dbReference>
<comment type="subcellular location">
    <subcellularLocation>
        <location evidence="1">Endomembrane system</location>
        <topology evidence="1">Multi-pass membrane protein</topology>
    </subcellularLocation>
</comment>
<evidence type="ECO:0000256" key="6">
    <source>
        <dbReference type="ARBA" id="ARBA00023136"/>
    </source>
</evidence>
<keyword evidence="4" id="KW-0677">Repeat</keyword>
<sequence>MLYAIFSLCRVAKYVPLIYHNHKRKSIAGLSFDLIFWTSLSALLRAIHVLLLRYNATTREQYALRFPLTPVPDETFVTAKGFPPASPPGASLTELAILLGTVILMGGYCGLYQTRKLYWRSRTEAQSISGITLIFLVIAFFLLPCSLYFMWGSHLNWLDCVYYLYTVGEVAGWFQYIPQISVNFMCQSTAGLSIWYLAVDSAGIVALWMCLVAKCYHFRDARELAWPNSLFFYALFTTVALLKLLSQHFLIYRHRKVRSKRIRGEEYELVETYPRERAD</sequence>
<evidence type="ECO:0000256" key="1">
    <source>
        <dbReference type="ARBA" id="ARBA00004127"/>
    </source>
</evidence>